<feature type="compositionally biased region" description="Basic and acidic residues" evidence="3">
    <location>
        <begin position="258"/>
        <end position="275"/>
    </location>
</feature>
<keyword evidence="1 2" id="KW-0175">Coiled coil</keyword>
<dbReference type="Ensembl" id="ENSSFOT00015063639.1">
    <property type="protein sequence ID" value="ENSSFOP00015048300.1"/>
    <property type="gene ID" value="ENSSFOG00015007497.2"/>
</dbReference>
<feature type="coiled-coil region" evidence="2">
    <location>
        <begin position="142"/>
        <end position="169"/>
    </location>
</feature>
<organism evidence="6 7">
    <name type="scientific">Scleropages formosus</name>
    <name type="common">Asian bonytongue</name>
    <name type="synonym">Osteoglossum formosum</name>
    <dbReference type="NCBI Taxonomy" id="113540"/>
    <lineage>
        <taxon>Eukaryota</taxon>
        <taxon>Metazoa</taxon>
        <taxon>Chordata</taxon>
        <taxon>Craniata</taxon>
        <taxon>Vertebrata</taxon>
        <taxon>Euteleostomi</taxon>
        <taxon>Actinopterygii</taxon>
        <taxon>Neopterygii</taxon>
        <taxon>Teleostei</taxon>
        <taxon>Osteoglossocephala</taxon>
        <taxon>Osteoglossomorpha</taxon>
        <taxon>Osteoglossiformes</taxon>
        <taxon>Osteoglossidae</taxon>
        <taxon>Scleropages</taxon>
    </lineage>
</organism>
<dbReference type="GO" id="GO:0003341">
    <property type="term" value="P:cilium movement"/>
    <property type="evidence" value="ECO:0007669"/>
    <property type="project" value="TreeGrafter"/>
</dbReference>
<dbReference type="AlphaFoldDB" id="A0A8C9TDR6"/>
<dbReference type="Proteomes" id="UP000694397">
    <property type="component" value="Chromosome 22"/>
</dbReference>
<dbReference type="OrthoDB" id="6766775at2759"/>
<dbReference type="InterPro" id="IPR051876">
    <property type="entry name" value="ODA-DC/CCD"/>
</dbReference>
<keyword evidence="4" id="KW-0472">Membrane</keyword>
<feature type="transmembrane region" description="Helical" evidence="4">
    <location>
        <begin position="6"/>
        <end position="27"/>
    </location>
</feature>
<feature type="coiled-coil region" evidence="2">
    <location>
        <begin position="317"/>
        <end position="351"/>
    </location>
</feature>
<evidence type="ECO:0000259" key="5">
    <source>
        <dbReference type="Pfam" id="PF21773"/>
    </source>
</evidence>
<keyword evidence="4" id="KW-1133">Transmembrane helix</keyword>
<evidence type="ECO:0000256" key="2">
    <source>
        <dbReference type="SAM" id="Coils"/>
    </source>
</evidence>
<feature type="coiled-coil region" evidence="2">
    <location>
        <begin position="28"/>
        <end position="109"/>
    </location>
</feature>
<protein>
    <submittedName>
        <fullName evidence="6">Outer dynein arm docking complex subunit 1</fullName>
    </submittedName>
</protein>
<reference evidence="6" key="2">
    <citation type="submission" date="2025-08" db="UniProtKB">
        <authorList>
            <consortium name="Ensembl"/>
        </authorList>
    </citation>
    <scope>IDENTIFICATION</scope>
</reference>
<dbReference type="PANTHER" id="PTHR21694">
    <property type="entry name" value="COILED-COIL DOMAIN-CONTAINING PROTEIN 63"/>
    <property type="match status" value="1"/>
</dbReference>
<reference evidence="6 7" key="1">
    <citation type="submission" date="2019-04" db="EMBL/GenBank/DDBJ databases">
        <authorList>
            <consortium name="Wellcome Sanger Institute Data Sharing"/>
        </authorList>
    </citation>
    <scope>NUCLEOTIDE SEQUENCE [LARGE SCALE GENOMIC DNA]</scope>
</reference>
<gene>
    <name evidence="6" type="primary">LOC108918333</name>
</gene>
<reference evidence="6" key="3">
    <citation type="submission" date="2025-09" db="UniProtKB">
        <authorList>
            <consortium name="Ensembl"/>
        </authorList>
    </citation>
    <scope>IDENTIFICATION</scope>
</reference>
<evidence type="ECO:0000256" key="1">
    <source>
        <dbReference type="ARBA" id="ARBA00023054"/>
    </source>
</evidence>
<dbReference type="GeneTree" id="ENSGT00940000153116"/>
<keyword evidence="7" id="KW-1185">Reference proteome</keyword>
<feature type="domain" description="ODAD1 central coiled coil region" evidence="5">
    <location>
        <begin position="125"/>
        <end position="411"/>
    </location>
</feature>
<feature type="coiled-coil region" evidence="2">
    <location>
        <begin position="209"/>
        <end position="236"/>
    </location>
</feature>
<evidence type="ECO:0000313" key="7">
    <source>
        <dbReference type="Proteomes" id="UP000694397"/>
    </source>
</evidence>
<dbReference type="Pfam" id="PF21773">
    <property type="entry name" value="ODAD1_CC"/>
    <property type="match status" value="1"/>
</dbReference>
<evidence type="ECO:0000313" key="6">
    <source>
        <dbReference type="Ensembl" id="ENSSFOP00015048300.1"/>
    </source>
</evidence>
<proteinExistence type="predicted"/>
<evidence type="ECO:0000256" key="4">
    <source>
        <dbReference type="SAM" id="Phobius"/>
    </source>
</evidence>
<name>A0A8C9TDR6_SCLFO</name>
<dbReference type="PANTHER" id="PTHR21694:SF35">
    <property type="entry name" value="OUTER DYNEIN ARM-DOCKING COMPLEX SUBUNIT 1"/>
    <property type="match status" value="1"/>
</dbReference>
<dbReference type="InterPro" id="IPR049258">
    <property type="entry name" value="ODAD1_CC"/>
</dbReference>
<sequence length="552" mass="63826">MFLYLYVFLAFFTACVVCFALFLNAYICMKGSLEIDRLQEEQEELQCRLQVSQSHSHQQQDVDTVQAMRRLLNQQDEVHEQLESQKESLVHLEQEILSMEKKLAGLRRTRTSVNLKQKSEASEKKKATRTLENKLDRTLVRFNEQLTKNAQLRADLETLRLERVRFQQLQRKLDKELQAVHRDIRDTINRSTVAYDVRVEAQSKMALLKEKAVKDLAQYSAEMKELERIIAHEQHLKDFMSTKSSDRSGHGGSLDPTHSQEPEERDHKRTEKGEDMVDSLEEVFHRIQSMTGEEDLDLLVSKFIQTEEQNFALFNYVNEQNNEAESLKDQIKQVQQEMGQFQAEEESQEARHCSLLTDIDTQQRKTEVRVQSYESQATEASKILDQIKTGVGRMFHKLECDFSVLEDMLGSSTEIRESNIMTYLSLVENRTNDLLSMQVFLNSKNLGNNYDEKDVPWFLLSQSLDIQPENLLIQPPSAGDDIETEASLVTDEDDRPLTQKELRQRILTEVLQKEAAACSAGETDDKDSTINMVSSQQRRFQDLSLDVSPSLL</sequence>
<feature type="region of interest" description="Disordered" evidence="3">
    <location>
        <begin position="241"/>
        <end position="275"/>
    </location>
</feature>
<dbReference type="GO" id="GO:0036158">
    <property type="term" value="P:outer dynein arm assembly"/>
    <property type="evidence" value="ECO:0007669"/>
    <property type="project" value="TreeGrafter"/>
</dbReference>
<evidence type="ECO:0000256" key="3">
    <source>
        <dbReference type="SAM" id="MobiDB-lite"/>
    </source>
</evidence>
<keyword evidence="4" id="KW-0812">Transmembrane</keyword>
<dbReference type="GO" id="GO:0005930">
    <property type="term" value="C:axoneme"/>
    <property type="evidence" value="ECO:0007669"/>
    <property type="project" value="TreeGrafter"/>
</dbReference>
<accession>A0A8C9TDR6</accession>